<feature type="domain" description="HTH marR-type" evidence="2">
    <location>
        <begin position="27"/>
        <end position="70"/>
    </location>
</feature>
<dbReference type="PANTHER" id="PTHR18964">
    <property type="entry name" value="ROK (REPRESSOR, ORF, KINASE) FAMILY"/>
    <property type="match status" value="1"/>
</dbReference>
<dbReference type="InterPro" id="IPR036388">
    <property type="entry name" value="WH-like_DNA-bd_sf"/>
</dbReference>
<dbReference type="Proteomes" id="UP000321181">
    <property type="component" value="Unassembled WGS sequence"/>
</dbReference>
<organism evidence="3 4">
    <name type="scientific">Cellulomonas aerilata</name>
    <dbReference type="NCBI Taxonomy" id="515326"/>
    <lineage>
        <taxon>Bacteria</taxon>
        <taxon>Bacillati</taxon>
        <taxon>Actinomycetota</taxon>
        <taxon>Actinomycetes</taxon>
        <taxon>Micrococcales</taxon>
        <taxon>Cellulomonadaceae</taxon>
        <taxon>Cellulomonas</taxon>
    </lineage>
</organism>
<sequence>MRAGLRGTGRSGTAARQRTLREHNLSLALRHVCDAPEPVSRAAIATATGLTRATVSALVDRLVAAGMVTELEPVAATRVGRPAVPLVPARGTIAAVGLEVNVDYLGVRAVDLAGRVVSERVEIGDHRGSDPAVVLERLAELAGAVVAMLSADGVMLAGAALALPGLVDSVTGPLRLAPNLGWRDVDVVRLLTEHPVLAGMPPRLANEAKLAARAEAHARRHDGPSSFVYVSGEIGIGGAIVLDGEIFLGQHGWSGEIGHTVVELPGAPGTVATLETFAGQDALMAAAGLDRALPISVLARAADAGDPTAVRALTAGGAALGIALANVVNIVDVGQVVLGGTYAELAAHLERPVAQELRRRVLSAPWSEITVSGARAGQYPAMTGGALTVLRALVDDPAAWGAGDVVVAAAGARV</sequence>
<dbReference type="InterPro" id="IPR000835">
    <property type="entry name" value="HTH_MarR-typ"/>
</dbReference>
<dbReference type="InterPro" id="IPR036390">
    <property type="entry name" value="WH_DNA-bd_sf"/>
</dbReference>
<dbReference type="Pfam" id="PF12802">
    <property type="entry name" value="MarR_2"/>
    <property type="match status" value="1"/>
</dbReference>
<comment type="similarity">
    <text evidence="1">Belongs to the ROK (NagC/XylR) family.</text>
</comment>
<dbReference type="Pfam" id="PF00480">
    <property type="entry name" value="ROK"/>
    <property type="match status" value="1"/>
</dbReference>
<comment type="caution">
    <text evidence="3">The sequence shown here is derived from an EMBL/GenBank/DDBJ whole genome shotgun (WGS) entry which is preliminary data.</text>
</comment>
<dbReference type="AlphaFoldDB" id="A0A512DEI2"/>
<dbReference type="InterPro" id="IPR000600">
    <property type="entry name" value="ROK"/>
</dbReference>
<gene>
    <name evidence="3" type="ORF">CAE01nite_26020</name>
</gene>
<protein>
    <submittedName>
        <fullName evidence="3">Transcriptional regulator</fullName>
    </submittedName>
</protein>
<keyword evidence="4" id="KW-1185">Reference proteome</keyword>
<reference evidence="3 4" key="1">
    <citation type="submission" date="2019-07" db="EMBL/GenBank/DDBJ databases">
        <title>Whole genome shotgun sequence of Cellulomonas aerilata NBRC 106308.</title>
        <authorList>
            <person name="Hosoyama A."/>
            <person name="Uohara A."/>
            <person name="Ohji S."/>
            <person name="Ichikawa N."/>
        </authorList>
    </citation>
    <scope>NUCLEOTIDE SEQUENCE [LARGE SCALE GENOMIC DNA]</scope>
    <source>
        <strain evidence="3 4">NBRC 106308</strain>
    </source>
</reference>
<proteinExistence type="inferred from homology"/>
<dbReference type="PANTHER" id="PTHR18964:SF149">
    <property type="entry name" value="BIFUNCTIONAL UDP-N-ACETYLGLUCOSAMINE 2-EPIMERASE_N-ACETYLMANNOSAMINE KINASE"/>
    <property type="match status" value="1"/>
</dbReference>
<evidence type="ECO:0000259" key="2">
    <source>
        <dbReference type="Pfam" id="PF12802"/>
    </source>
</evidence>
<evidence type="ECO:0000313" key="4">
    <source>
        <dbReference type="Proteomes" id="UP000321181"/>
    </source>
</evidence>
<accession>A0A512DEI2</accession>
<evidence type="ECO:0000256" key="1">
    <source>
        <dbReference type="ARBA" id="ARBA00006479"/>
    </source>
</evidence>
<name>A0A512DEI2_9CELL</name>
<dbReference type="EMBL" id="BJYY01000016">
    <property type="protein sequence ID" value="GEO34877.1"/>
    <property type="molecule type" value="Genomic_DNA"/>
</dbReference>
<dbReference type="InterPro" id="IPR043129">
    <property type="entry name" value="ATPase_NBD"/>
</dbReference>
<evidence type="ECO:0000313" key="3">
    <source>
        <dbReference type="EMBL" id="GEO34877.1"/>
    </source>
</evidence>
<dbReference type="GO" id="GO:0003700">
    <property type="term" value="F:DNA-binding transcription factor activity"/>
    <property type="evidence" value="ECO:0007669"/>
    <property type="project" value="InterPro"/>
</dbReference>
<dbReference type="Gene3D" id="3.30.420.40">
    <property type="match status" value="2"/>
</dbReference>
<dbReference type="Gene3D" id="1.10.10.10">
    <property type="entry name" value="Winged helix-like DNA-binding domain superfamily/Winged helix DNA-binding domain"/>
    <property type="match status" value="1"/>
</dbReference>
<dbReference type="SUPFAM" id="SSF46785">
    <property type="entry name" value="Winged helix' DNA-binding domain"/>
    <property type="match status" value="1"/>
</dbReference>
<dbReference type="SUPFAM" id="SSF53067">
    <property type="entry name" value="Actin-like ATPase domain"/>
    <property type="match status" value="1"/>
</dbReference>